<dbReference type="PANTHER" id="PTHR47505:SF1">
    <property type="entry name" value="DNA UTILIZATION PROTEIN YHGH"/>
    <property type="match status" value="1"/>
</dbReference>
<dbReference type="eggNOG" id="COG1040">
    <property type="taxonomic scope" value="Bacteria"/>
</dbReference>
<dbReference type="KEGG" id="sep:SE_0533"/>
<dbReference type="EMBL" id="AE015929">
    <property type="protein sequence ID" value="AAO04130.1"/>
    <property type="molecule type" value="Genomic_DNA"/>
</dbReference>
<evidence type="ECO:0000313" key="3">
    <source>
        <dbReference type="Proteomes" id="UP000001411"/>
    </source>
</evidence>
<name>A0A0H2VF54_STAES</name>
<proteinExistence type="inferred from homology"/>
<dbReference type="HOGENOM" id="CLU_054549_4_0_9"/>
<sequence>MHKCIQCNQPIHETIHIYNLFKPPQIFCERCETLWLNSKIHKDGRCPKCLNNKISTDGECHDCQFLSKTFYLMEQLFCDYSYDGMMKEIIHQYKIKRDFYLAEVLARKLVLPQTQYDYIVPIPSPIERDIERTFNPVTTVLDKMGISYQDVLGTHIRPKQSKLGKIERSKAPNPFYIKDEEINIEGKVILLIDDIYTTGLTIHHAGCKLYDKKVRKFKVFAFAR</sequence>
<dbReference type="InterPro" id="IPR029057">
    <property type="entry name" value="PRTase-like"/>
</dbReference>
<accession>A0A0H2VF54</accession>
<dbReference type="RefSeq" id="WP_002485567.1">
    <property type="nucleotide sequence ID" value="NC_004461.1"/>
</dbReference>
<dbReference type="PANTHER" id="PTHR47505">
    <property type="entry name" value="DNA UTILIZATION PROTEIN YHGH"/>
    <property type="match status" value="1"/>
</dbReference>
<reference evidence="2 3" key="1">
    <citation type="journal article" date="2003" name="Mol. Microbiol.">
        <title>Genome-based analysis of virulence genes in a non-biofilm-forming Staphylococcus epidermidis strain (ATCC 12228).</title>
        <authorList>
            <person name="Zhang Y.Q."/>
            <person name="Ren S.X."/>
            <person name="Li H.L."/>
            <person name="Wang Y.X."/>
            <person name="Fu G."/>
            <person name="Yang J."/>
            <person name="Qin Z.Q."/>
            <person name="Miao Y.G."/>
            <person name="Wang W.Y."/>
            <person name="Chen R.S."/>
            <person name="Shen Y."/>
            <person name="Chen Z."/>
            <person name="Yuan Z.H."/>
            <person name="Zhao G.P."/>
            <person name="Qu D."/>
            <person name="Danchin A."/>
            <person name="Wen Y.M."/>
        </authorList>
    </citation>
    <scope>NUCLEOTIDE SEQUENCE [LARGE SCALE GENOMIC DNA]</scope>
    <source>
        <strain evidence="3">ATCC 12228 / FDA PCI 1200</strain>
    </source>
</reference>
<dbReference type="CDD" id="cd06223">
    <property type="entry name" value="PRTases_typeI"/>
    <property type="match status" value="1"/>
</dbReference>
<comment type="similarity">
    <text evidence="1">Belongs to the ComF/GntX family.</text>
</comment>
<evidence type="ECO:0000313" key="2">
    <source>
        <dbReference type="EMBL" id="AAO04130.1"/>
    </source>
</evidence>
<dbReference type="PATRIC" id="fig|176280.10.peg.505"/>
<protein>
    <submittedName>
        <fullName evidence="2">ComF operon protein 3</fullName>
    </submittedName>
</protein>
<dbReference type="InterPro" id="IPR000836">
    <property type="entry name" value="PRTase_dom"/>
</dbReference>
<evidence type="ECO:0000256" key="1">
    <source>
        <dbReference type="ARBA" id="ARBA00008007"/>
    </source>
</evidence>
<dbReference type="InterPro" id="IPR051910">
    <property type="entry name" value="ComF/GntX_DNA_util-trans"/>
</dbReference>
<dbReference type="OrthoDB" id="9779910at2"/>
<dbReference type="SUPFAM" id="SSF53271">
    <property type="entry name" value="PRTase-like"/>
    <property type="match status" value="1"/>
</dbReference>
<organism evidence="2 3">
    <name type="scientific">Staphylococcus epidermidis (strain ATCC 12228 / FDA PCI 1200)</name>
    <dbReference type="NCBI Taxonomy" id="176280"/>
    <lineage>
        <taxon>Bacteria</taxon>
        <taxon>Bacillati</taxon>
        <taxon>Bacillota</taxon>
        <taxon>Bacilli</taxon>
        <taxon>Bacillales</taxon>
        <taxon>Staphylococcaceae</taxon>
        <taxon>Staphylococcus</taxon>
    </lineage>
</organism>
<dbReference type="Gene3D" id="3.40.50.2020">
    <property type="match status" value="1"/>
</dbReference>
<dbReference type="Proteomes" id="UP000001411">
    <property type="component" value="Chromosome"/>
</dbReference>
<gene>
    <name evidence="2" type="ordered locus">SE_0533</name>
</gene>
<dbReference type="AlphaFoldDB" id="A0A0H2VF54"/>